<dbReference type="Proteomes" id="UP000620670">
    <property type="component" value="Unassembled WGS sequence"/>
</dbReference>
<dbReference type="InterPro" id="IPR036396">
    <property type="entry name" value="Cyt_P450_sf"/>
</dbReference>
<organism evidence="1 2">
    <name type="scientific">Microvirga splendida</name>
    <dbReference type="NCBI Taxonomy" id="2795727"/>
    <lineage>
        <taxon>Bacteria</taxon>
        <taxon>Pseudomonadati</taxon>
        <taxon>Pseudomonadota</taxon>
        <taxon>Alphaproteobacteria</taxon>
        <taxon>Hyphomicrobiales</taxon>
        <taxon>Methylobacteriaceae</taxon>
        <taxon>Microvirga</taxon>
    </lineage>
</organism>
<gene>
    <name evidence="1" type="ORF">JAO75_23425</name>
</gene>
<name>A0ABS0Y7R6_9HYPH</name>
<dbReference type="InterPro" id="IPR001128">
    <property type="entry name" value="Cyt_P450"/>
</dbReference>
<evidence type="ECO:0000313" key="1">
    <source>
        <dbReference type="EMBL" id="MBJ6128351.1"/>
    </source>
</evidence>
<comment type="caution">
    <text evidence="1">The sequence shown here is derived from an EMBL/GenBank/DDBJ whole genome shotgun (WGS) entry which is preliminary data.</text>
</comment>
<proteinExistence type="predicted"/>
<sequence>MARPDGLSTASIKDTLAVLGDVIIPTLGKGVLIRRPRIVALAERLNLDERAVRRLQSLSRKYGTGPLLLPIPGRTQAVILSPEHVHRVLQGAPEPFAPSTLEKHAALAHFEPNVSLISHPPERAERRYFNDEVLESQCPVHSMADGFSAVVGDEARVMLAQAGSELSWDAFITAWYRMVRRVILGDAARDDHELTAMLAKLRRAGNWAFLHPGRKGLKRRFHERLKEHLNRTEPGSLAARIKARPNTDATAPTDQVAHWLFAFDPGGMATFRALALIVSHPDAGRRASEEISANRTIGHTPLPFVRACILESLRLWPTTPAILRETTEDVQWPGGVMRKHTHVLIYTPYFHRNDESLPEAHQFAPDLWLGAAPGGHWPLIPFSEGPGICPAHNLVPTLGSMMLAAILGRHKIELKDPDRLHSDRPLPGTLDNYTLRFSLTG</sequence>
<accession>A0ABS0Y7R6</accession>
<dbReference type="PANTHER" id="PTHR24281">
    <property type="entry name" value="STEROID 21-HYDROXYLASE-RELATED"/>
    <property type="match status" value="1"/>
</dbReference>
<dbReference type="EMBL" id="JAELXT010000047">
    <property type="protein sequence ID" value="MBJ6128351.1"/>
    <property type="molecule type" value="Genomic_DNA"/>
</dbReference>
<keyword evidence="2" id="KW-1185">Reference proteome</keyword>
<dbReference type="SUPFAM" id="SSF48264">
    <property type="entry name" value="Cytochrome P450"/>
    <property type="match status" value="1"/>
</dbReference>
<evidence type="ECO:0000313" key="2">
    <source>
        <dbReference type="Proteomes" id="UP000620670"/>
    </source>
</evidence>
<dbReference type="RefSeq" id="WP_199051623.1">
    <property type="nucleotide sequence ID" value="NZ_JAELXT010000047.1"/>
</dbReference>
<protein>
    <submittedName>
        <fullName evidence="1">Cytochrome P450</fullName>
    </submittedName>
</protein>
<dbReference type="Pfam" id="PF00067">
    <property type="entry name" value="p450"/>
    <property type="match status" value="1"/>
</dbReference>
<reference evidence="2" key="1">
    <citation type="submission" date="2020-12" db="EMBL/GenBank/DDBJ databases">
        <title>Hymenobacter sp.</title>
        <authorList>
            <person name="Kim M.K."/>
        </authorList>
    </citation>
    <scope>NUCLEOTIDE SEQUENCE [LARGE SCALE GENOMIC DNA]</scope>
    <source>
        <strain evidence="2">BT325</strain>
    </source>
</reference>
<dbReference type="Gene3D" id="1.10.630.10">
    <property type="entry name" value="Cytochrome P450"/>
    <property type="match status" value="1"/>
</dbReference>